<dbReference type="SUPFAM" id="SSF109604">
    <property type="entry name" value="HD-domain/PDEase-like"/>
    <property type="match status" value="1"/>
</dbReference>
<proteinExistence type="predicted"/>
<evidence type="ECO:0000259" key="2">
    <source>
        <dbReference type="PROSITE" id="PS51833"/>
    </source>
</evidence>
<feature type="domain" description="HDOD" evidence="2">
    <location>
        <begin position="199"/>
        <end position="386"/>
    </location>
</feature>
<dbReference type="Pfam" id="PF08668">
    <property type="entry name" value="HDOD"/>
    <property type="match status" value="1"/>
</dbReference>
<gene>
    <name evidence="3" type="ORF">L0668_01060</name>
</gene>
<dbReference type="SUPFAM" id="SSF141868">
    <property type="entry name" value="EAL domain-like"/>
    <property type="match status" value="1"/>
</dbReference>
<dbReference type="PROSITE" id="PS50883">
    <property type="entry name" value="EAL"/>
    <property type="match status" value="1"/>
</dbReference>
<organism evidence="3 4">
    <name type="scientific">Paraglaciecola algarum</name>
    <dbReference type="NCBI Taxonomy" id="3050085"/>
    <lineage>
        <taxon>Bacteria</taxon>
        <taxon>Pseudomonadati</taxon>
        <taxon>Pseudomonadota</taxon>
        <taxon>Gammaproteobacteria</taxon>
        <taxon>Alteromonadales</taxon>
        <taxon>Alteromonadaceae</taxon>
        <taxon>Paraglaciecola</taxon>
    </lineage>
</organism>
<dbReference type="PANTHER" id="PTHR33525">
    <property type="match status" value="1"/>
</dbReference>
<protein>
    <submittedName>
        <fullName evidence="3">EAL domain-containing protein</fullName>
    </submittedName>
</protein>
<name>A0ABS9D2H9_9ALTE</name>
<dbReference type="Gene3D" id="3.20.20.450">
    <property type="entry name" value="EAL domain"/>
    <property type="match status" value="1"/>
</dbReference>
<dbReference type="InterPro" id="IPR013976">
    <property type="entry name" value="HDOD"/>
</dbReference>
<keyword evidence="4" id="KW-1185">Reference proteome</keyword>
<comment type="caution">
    <text evidence="3">The sequence shown here is derived from an EMBL/GenBank/DDBJ whole genome shotgun (WGS) entry which is preliminary data.</text>
</comment>
<dbReference type="InterPro" id="IPR001633">
    <property type="entry name" value="EAL_dom"/>
</dbReference>
<sequence>MSFYAARQPILDNKQNLFAYELLYRESLKNIFPEINDDQATAKLIEGLQFNLGLETLTQDSMAFINFTHSSLLEGYPLLLPKEKIVVEILETAKPSKKLLNACIELKEKGYIIALDDYEHSNVWVHFFPYIDIIKLDYSLTNEAQFQQILTAIKPFPQIKLLAEKIETHAEYQHAINLGCDYFQGYFFSRPEVIKSVAFNPVQMSVIKLMAEMNKPEPNINIVTSIFEAEVSLSFKLLRYLQSPIFKRRKEIETIKQATIILGNEELKRFVSLLFTAQFSDNKPEQLSVMSLARARFCELMVQTHILKGVESSAFLVGLLSLIDALVDADINELMDILPLSSEIKEAIVKRQGASANLLQLCEMFEDADWQKIETYCQNININPDKTSELFQQSLLWASERIKAMQ</sequence>
<dbReference type="Pfam" id="PF00563">
    <property type="entry name" value="EAL"/>
    <property type="match status" value="1"/>
</dbReference>
<dbReference type="InterPro" id="IPR014408">
    <property type="entry name" value="dGMP_Pdiesterase_EAL/HD-GYP"/>
</dbReference>
<dbReference type="PROSITE" id="PS51833">
    <property type="entry name" value="HDOD"/>
    <property type="match status" value="1"/>
</dbReference>
<dbReference type="InterPro" id="IPR035919">
    <property type="entry name" value="EAL_sf"/>
</dbReference>
<evidence type="ECO:0000259" key="1">
    <source>
        <dbReference type="PROSITE" id="PS50883"/>
    </source>
</evidence>
<dbReference type="PIRSF" id="PIRSF003180">
    <property type="entry name" value="DiGMPpdiest_YuxH"/>
    <property type="match status" value="1"/>
</dbReference>
<feature type="domain" description="EAL" evidence="1">
    <location>
        <begin position="1"/>
        <end position="205"/>
    </location>
</feature>
<reference evidence="3 4" key="1">
    <citation type="submission" date="2022-01" db="EMBL/GenBank/DDBJ databases">
        <title>Paraglaciecola sp. G1-23.</title>
        <authorList>
            <person name="Jin M.S."/>
            <person name="Han D.M."/>
            <person name="Kim H.M."/>
            <person name="Jeon C.O."/>
        </authorList>
    </citation>
    <scope>NUCLEOTIDE SEQUENCE [LARGE SCALE GENOMIC DNA]</scope>
    <source>
        <strain evidence="3 4">G1-23</strain>
    </source>
</reference>
<dbReference type="RefSeq" id="WP_235310208.1">
    <property type="nucleotide sequence ID" value="NZ_JAKGAS010000001.1"/>
</dbReference>
<evidence type="ECO:0000313" key="3">
    <source>
        <dbReference type="EMBL" id="MCF2946682.1"/>
    </source>
</evidence>
<dbReference type="EMBL" id="JAKGAS010000001">
    <property type="protein sequence ID" value="MCF2946682.1"/>
    <property type="molecule type" value="Genomic_DNA"/>
</dbReference>
<accession>A0ABS9D2H9</accession>
<dbReference type="SMART" id="SM00052">
    <property type="entry name" value="EAL"/>
    <property type="match status" value="1"/>
</dbReference>
<dbReference type="Proteomes" id="UP001521137">
    <property type="component" value="Unassembled WGS sequence"/>
</dbReference>
<evidence type="ECO:0000313" key="4">
    <source>
        <dbReference type="Proteomes" id="UP001521137"/>
    </source>
</evidence>
<dbReference type="InterPro" id="IPR052340">
    <property type="entry name" value="RNase_Y/CdgJ"/>
</dbReference>
<dbReference type="PANTHER" id="PTHR33525:SF4">
    <property type="entry name" value="CYCLIC DI-GMP PHOSPHODIESTERASE CDGJ"/>
    <property type="match status" value="1"/>
</dbReference>
<dbReference type="Gene3D" id="1.10.3210.10">
    <property type="entry name" value="Hypothetical protein af1432"/>
    <property type="match status" value="1"/>
</dbReference>